<feature type="region of interest" description="Disordered" evidence="1">
    <location>
        <begin position="47"/>
        <end position="70"/>
    </location>
</feature>
<gene>
    <name evidence="2" type="ORF">N7517_011213</name>
</gene>
<feature type="compositionally biased region" description="Basic and acidic residues" evidence="1">
    <location>
        <begin position="61"/>
        <end position="70"/>
    </location>
</feature>
<dbReference type="GeneID" id="81468119"/>
<organism evidence="2 3">
    <name type="scientific">Penicillium concentricum</name>
    <dbReference type="NCBI Taxonomy" id="293559"/>
    <lineage>
        <taxon>Eukaryota</taxon>
        <taxon>Fungi</taxon>
        <taxon>Dikarya</taxon>
        <taxon>Ascomycota</taxon>
        <taxon>Pezizomycotina</taxon>
        <taxon>Eurotiomycetes</taxon>
        <taxon>Eurotiomycetidae</taxon>
        <taxon>Eurotiales</taxon>
        <taxon>Aspergillaceae</taxon>
        <taxon>Penicillium</taxon>
    </lineage>
</organism>
<accession>A0A9W9UU23</accession>
<proteinExistence type="predicted"/>
<sequence>MPKPPPPPSPPPRPTISKFQTEEVYDLGPEAENALTVSQIVQQLAWEDPEGLGEGGVYSKKHPESKESDD</sequence>
<evidence type="ECO:0000256" key="1">
    <source>
        <dbReference type="SAM" id="MobiDB-lite"/>
    </source>
</evidence>
<evidence type="ECO:0000313" key="2">
    <source>
        <dbReference type="EMBL" id="KAJ5356604.1"/>
    </source>
</evidence>
<protein>
    <submittedName>
        <fullName evidence="2">Uncharacterized protein</fullName>
    </submittedName>
</protein>
<comment type="caution">
    <text evidence="2">The sequence shown here is derived from an EMBL/GenBank/DDBJ whole genome shotgun (WGS) entry which is preliminary data.</text>
</comment>
<dbReference type="Proteomes" id="UP001147752">
    <property type="component" value="Unassembled WGS sequence"/>
</dbReference>
<reference evidence="2" key="1">
    <citation type="submission" date="2022-12" db="EMBL/GenBank/DDBJ databases">
        <authorList>
            <person name="Petersen C."/>
        </authorList>
    </citation>
    <scope>NUCLEOTIDE SEQUENCE</scope>
    <source>
        <strain evidence="2">IBT 3081</strain>
    </source>
</reference>
<dbReference type="RefSeq" id="XP_056574751.1">
    <property type="nucleotide sequence ID" value="XM_056728936.1"/>
</dbReference>
<keyword evidence="3" id="KW-1185">Reference proteome</keyword>
<evidence type="ECO:0000313" key="3">
    <source>
        <dbReference type="Proteomes" id="UP001147752"/>
    </source>
</evidence>
<dbReference type="OrthoDB" id="4359588at2759"/>
<reference evidence="2" key="2">
    <citation type="journal article" date="2023" name="IMA Fungus">
        <title>Comparative genomic study of the Penicillium genus elucidates a diverse pangenome and 15 lateral gene transfer events.</title>
        <authorList>
            <person name="Petersen C."/>
            <person name="Sorensen T."/>
            <person name="Nielsen M.R."/>
            <person name="Sondergaard T.E."/>
            <person name="Sorensen J.L."/>
            <person name="Fitzpatrick D.A."/>
            <person name="Frisvad J.C."/>
            <person name="Nielsen K.L."/>
        </authorList>
    </citation>
    <scope>NUCLEOTIDE SEQUENCE</scope>
    <source>
        <strain evidence="2">IBT 3081</strain>
    </source>
</reference>
<dbReference type="AlphaFoldDB" id="A0A9W9UU23"/>
<dbReference type="EMBL" id="JAPZBT010000006">
    <property type="protein sequence ID" value="KAJ5356604.1"/>
    <property type="molecule type" value="Genomic_DNA"/>
</dbReference>
<name>A0A9W9UU23_9EURO</name>